<evidence type="ECO:0000313" key="1">
    <source>
        <dbReference type="EMBL" id="CDW40876.1"/>
    </source>
</evidence>
<name>A0A0K2UT54_LEPSM</name>
<organism evidence="1">
    <name type="scientific">Lepeophtheirus salmonis</name>
    <name type="common">Salmon louse</name>
    <name type="synonym">Caligus salmonis</name>
    <dbReference type="NCBI Taxonomy" id="72036"/>
    <lineage>
        <taxon>Eukaryota</taxon>
        <taxon>Metazoa</taxon>
        <taxon>Ecdysozoa</taxon>
        <taxon>Arthropoda</taxon>
        <taxon>Crustacea</taxon>
        <taxon>Multicrustacea</taxon>
        <taxon>Hexanauplia</taxon>
        <taxon>Copepoda</taxon>
        <taxon>Siphonostomatoida</taxon>
        <taxon>Caligidae</taxon>
        <taxon>Lepeophtheirus</taxon>
    </lineage>
</organism>
<sequence>ALFYTQCCYTVSVLYFSGPASLERDSQYNYKDCIY</sequence>
<dbReference type="EMBL" id="HACA01023515">
    <property type="protein sequence ID" value="CDW40876.1"/>
    <property type="molecule type" value="Transcribed_RNA"/>
</dbReference>
<feature type="non-terminal residue" evidence="1">
    <location>
        <position position="1"/>
    </location>
</feature>
<reference evidence="1" key="1">
    <citation type="submission" date="2014-05" db="EMBL/GenBank/DDBJ databases">
        <authorList>
            <person name="Chronopoulou M."/>
        </authorList>
    </citation>
    <scope>NUCLEOTIDE SEQUENCE</scope>
    <source>
        <tissue evidence="1">Whole organism</tissue>
    </source>
</reference>
<proteinExistence type="predicted"/>
<accession>A0A0K2UT54</accession>
<protein>
    <submittedName>
        <fullName evidence="1">Uncharacterized protein</fullName>
    </submittedName>
</protein>
<dbReference type="AlphaFoldDB" id="A0A0K2UT54"/>